<dbReference type="FunFam" id="3.40.50.2000:FF:000009">
    <property type="entry name" value="Sterol 3-beta-glucosyltransferase UGT80A2"/>
    <property type="match status" value="1"/>
</dbReference>
<accession>A0A5D4T0F0</accession>
<gene>
    <name evidence="3" type="ORF">FZC76_14310</name>
</gene>
<dbReference type="OrthoDB" id="9805366at2"/>
<organism evidence="3 4">
    <name type="scientific">Sutcliffiella horikoshii</name>
    <dbReference type="NCBI Taxonomy" id="79883"/>
    <lineage>
        <taxon>Bacteria</taxon>
        <taxon>Bacillati</taxon>
        <taxon>Bacillota</taxon>
        <taxon>Bacilli</taxon>
        <taxon>Bacillales</taxon>
        <taxon>Bacillaceae</taxon>
        <taxon>Sutcliffiella</taxon>
    </lineage>
</organism>
<evidence type="ECO:0000313" key="3">
    <source>
        <dbReference type="EMBL" id="TYS67734.1"/>
    </source>
</evidence>
<feature type="domain" description="Glycosyltransferase family 28 N-terminal" evidence="1">
    <location>
        <begin position="3"/>
        <end position="80"/>
    </location>
</feature>
<dbReference type="PANTHER" id="PTHR48050:SF13">
    <property type="entry name" value="STEROL 3-BETA-GLUCOSYLTRANSFERASE UGT80A2"/>
    <property type="match status" value="1"/>
</dbReference>
<dbReference type="InterPro" id="IPR010610">
    <property type="entry name" value="EryCIII-like_C"/>
</dbReference>
<protein>
    <submittedName>
        <fullName evidence="3">Glycosyltransferase family 1 protein</fullName>
    </submittedName>
</protein>
<dbReference type="GO" id="GO:0005975">
    <property type="term" value="P:carbohydrate metabolic process"/>
    <property type="evidence" value="ECO:0007669"/>
    <property type="project" value="InterPro"/>
</dbReference>
<dbReference type="SUPFAM" id="SSF53756">
    <property type="entry name" value="UDP-Glycosyltransferase/glycogen phosphorylase"/>
    <property type="match status" value="1"/>
</dbReference>
<evidence type="ECO:0000259" key="1">
    <source>
        <dbReference type="Pfam" id="PF03033"/>
    </source>
</evidence>
<dbReference type="CDD" id="cd03784">
    <property type="entry name" value="GT1_Gtf-like"/>
    <property type="match status" value="1"/>
</dbReference>
<dbReference type="InterPro" id="IPR050426">
    <property type="entry name" value="Glycosyltransferase_28"/>
</dbReference>
<dbReference type="Pfam" id="PF06722">
    <property type="entry name" value="EryCIII-like_C"/>
    <property type="match status" value="1"/>
</dbReference>
<dbReference type="Proteomes" id="UP000322524">
    <property type="component" value="Unassembled WGS sequence"/>
</dbReference>
<name>A0A5D4T0F0_9BACI</name>
<evidence type="ECO:0000259" key="2">
    <source>
        <dbReference type="Pfam" id="PF06722"/>
    </source>
</evidence>
<dbReference type="Pfam" id="PF03033">
    <property type="entry name" value="Glyco_transf_28"/>
    <property type="match status" value="1"/>
</dbReference>
<dbReference type="PANTHER" id="PTHR48050">
    <property type="entry name" value="STEROL 3-BETA-GLUCOSYLTRANSFERASE"/>
    <property type="match status" value="1"/>
</dbReference>
<keyword evidence="3" id="KW-0808">Transferase</keyword>
<dbReference type="EMBL" id="VTEV01000005">
    <property type="protein sequence ID" value="TYS67734.1"/>
    <property type="molecule type" value="Genomic_DNA"/>
</dbReference>
<reference evidence="3 4" key="1">
    <citation type="submission" date="2019-08" db="EMBL/GenBank/DDBJ databases">
        <title>Bacillus genomes from the desert of Cuatro Cienegas, Coahuila.</title>
        <authorList>
            <person name="Olmedo-Alvarez G."/>
        </authorList>
    </citation>
    <scope>NUCLEOTIDE SEQUENCE [LARGE SCALE GENOMIC DNA]</scope>
    <source>
        <strain evidence="3 4">CH28_1T</strain>
    </source>
</reference>
<comment type="caution">
    <text evidence="3">The sequence shown here is derived from an EMBL/GenBank/DDBJ whole genome shotgun (WGS) entry which is preliminary data.</text>
</comment>
<sequence length="419" mass="46396">MLVTMLASGTRGDTQPYIALGLELKKLGMDVRIAASESYQGLVESYGFEYAKIRGDVAKIIESGVVKEADNPFKFFSSLKNDDLMDLMVGAQADQHKACEGADAIVYHPGSPLGYFVAKEMGIPSILASPFPMVPTNEYPAIIFYDKVRLGKLSNKLTHLVFEKGFWKMANTGFKRYWTEKYGKLPEGFTNPYPKQRTKNNPTIVSLSPSVFPVPKDWPEHVHSFGNWFIEDQKDYQPSEELQKFLEDGDAPIYVGFGSVGDKKRAKESTDMVLESLRATGKRAIINAGGGMEERANTKDVFFVKSVPHEWLFPYMSAVVHHGGAGTTAAALRSGVPQVIIPFGNDQFAWGRRMNELGVGAKAIPRKELTGEKLTAAIRYTQTNSVQENARQLGKKVLAENGAQKAAQLIVEIIKNYQP</sequence>
<proteinExistence type="predicted"/>
<dbReference type="AlphaFoldDB" id="A0A5D4T0F0"/>
<dbReference type="InterPro" id="IPR002213">
    <property type="entry name" value="UDP_glucos_trans"/>
</dbReference>
<evidence type="ECO:0000313" key="4">
    <source>
        <dbReference type="Proteomes" id="UP000322524"/>
    </source>
</evidence>
<feature type="domain" description="Erythromycin biosynthesis protein CIII-like C-terminal" evidence="2">
    <location>
        <begin position="298"/>
        <end position="412"/>
    </location>
</feature>
<dbReference type="GO" id="GO:0033072">
    <property type="term" value="P:vancomycin biosynthetic process"/>
    <property type="evidence" value="ECO:0007669"/>
    <property type="project" value="UniProtKB-ARBA"/>
</dbReference>
<dbReference type="STRING" id="79883.GCA_001636495_00019"/>
<dbReference type="Gene3D" id="3.40.50.2000">
    <property type="entry name" value="Glycogen Phosphorylase B"/>
    <property type="match status" value="2"/>
</dbReference>
<dbReference type="InterPro" id="IPR004276">
    <property type="entry name" value="GlycoTrans_28_N"/>
</dbReference>
<dbReference type="GO" id="GO:0016758">
    <property type="term" value="F:hexosyltransferase activity"/>
    <property type="evidence" value="ECO:0007669"/>
    <property type="project" value="InterPro"/>
</dbReference>
<dbReference type="RefSeq" id="WP_148988843.1">
    <property type="nucleotide sequence ID" value="NZ_VTEV01000005.1"/>
</dbReference>
<dbReference type="GO" id="GO:0008194">
    <property type="term" value="F:UDP-glycosyltransferase activity"/>
    <property type="evidence" value="ECO:0007669"/>
    <property type="project" value="InterPro"/>
</dbReference>